<sequence length="52" mass="5907">MELIKEHMKHPELVKSTKVSRNKISCSKILNSACELQKGKQKLIILSFAHTS</sequence>
<organism evidence="1">
    <name type="scientific">Arundo donax</name>
    <name type="common">Giant reed</name>
    <name type="synonym">Donax arundinaceus</name>
    <dbReference type="NCBI Taxonomy" id="35708"/>
    <lineage>
        <taxon>Eukaryota</taxon>
        <taxon>Viridiplantae</taxon>
        <taxon>Streptophyta</taxon>
        <taxon>Embryophyta</taxon>
        <taxon>Tracheophyta</taxon>
        <taxon>Spermatophyta</taxon>
        <taxon>Magnoliopsida</taxon>
        <taxon>Liliopsida</taxon>
        <taxon>Poales</taxon>
        <taxon>Poaceae</taxon>
        <taxon>PACMAD clade</taxon>
        <taxon>Arundinoideae</taxon>
        <taxon>Arundineae</taxon>
        <taxon>Arundo</taxon>
    </lineage>
</organism>
<accession>A0A0A9EJI8</accession>
<dbReference type="AlphaFoldDB" id="A0A0A9EJI8"/>
<reference evidence="1" key="2">
    <citation type="journal article" date="2015" name="Data Brief">
        <title>Shoot transcriptome of the giant reed, Arundo donax.</title>
        <authorList>
            <person name="Barrero R.A."/>
            <person name="Guerrero F.D."/>
            <person name="Moolhuijzen P."/>
            <person name="Goolsby J.A."/>
            <person name="Tidwell J."/>
            <person name="Bellgard S.E."/>
            <person name="Bellgard M.I."/>
        </authorList>
    </citation>
    <scope>NUCLEOTIDE SEQUENCE</scope>
    <source>
        <tissue evidence="1">Shoot tissue taken approximately 20 cm above the soil surface</tissue>
    </source>
</reference>
<dbReference type="EMBL" id="GBRH01196981">
    <property type="protein sequence ID" value="JAE00915.1"/>
    <property type="molecule type" value="Transcribed_RNA"/>
</dbReference>
<protein>
    <submittedName>
        <fullName evidence="1">Uncharacterized protein</fullName>
    </submittedName>
</protein>
<evidence type="ECO:0000313" key="1">
    <source>
        <dbReference type="EMBL" id="JAE00915.1"/>
    </source>
</evidence>
<proteinExistence type="predicted"/>
<reference evidence="1" key="1">
    <citation type="submission" date="2014-09" db="EMBL/GenBank/DDBJ databases">
        <authorList>
            <person name="Magalhaes I.L.F."/>
            <person name="Oliveira U."/>
            <person name="Santos F.R."/>
            <person name="Vidigal T.H.D.A."/>
            <person name="Brescovit A.D."/>
            <person name="Santos A.J."/>
        </authorList>
    </citation>
    <scope>NUCLEOTIDE SEQUENCE</scope>
    <source>
        <tissue evidence="1">Shoot tissue taken approximately 20 cm above the soil surface</tissue>
    </source>
</reference>
<name>A0A0A9EJI8_ARUDO</name>